<evidence type="ECO:0000256" key="6">
    <source>
        <dbReference type="SAM" id="MobiDB-lite"/>
    </source>
</evidence>
<evidence type="ECO:0000313" key="9">
    <source>
        <dbReference type="Proteomes" id="UP001302316"/>
    </source>
</evidence>
<organism evidence="8 9">
    <name type="scientific">Natronospira elongata</name>
    <dbReference type="NCBI Taxonomy" id="3110268"/>
    <lineage>
        <taxon>Bacteria</taxon>
        <taxon>Pseudomonadati</taxon>
        <taxon>Pseudomonadota</taxon>
        <taxon>Gammaproteobacteria</taxon>
        <taxon>Natronospirales</taxon>
        <taxon>Natronospiraceae</taxon>
        <taxon>Natronospira</taxon>
    </lineage>
</organism>
<evidence type="ECO:0000256" key="3">
    <source>
        <dbReference type="ARBA" id="ARBA00023015"/>
    </source>
</evidence>
<dbReference type="Proteomes" id="UP001302316">
    <property type="component" value="Unassembled WGS sequence"/>
</dbReference>
<evidence type="ECO:0000256" key="5">
    <source>
        <dbReference type="ARBA" id="ARBA00023163"/>
    </source>
</evidence>
<dbReference type="InterPro" id="IPR002078">
    <property type="entry name" value="Sigma_54_int"/>
</dbReference>
<dbReference type="PROSITE" id="PS00688">
    <property type="entry name" value="SIGMA54_INTERACT_3"/>
    <property type="match status" value="1"/>
</dbReference>
<evidence type="ECO:0000313" key="8">
    <source>
        <dbReference type="EMBL" id="MEA5444253.1"/>
    </source>
</evidence>
<feature type="compositionally biased region" description="Acidic residues" evidence="6">
    <location>
        <begin position="376"/>
        <end position="392"/>
    </location>
</feature>
<dbReference type="InterPro" id="IPR025662">
    <property type="entry name" value="Sigma_54_int_dom_ATP-bd_1"/>
</dbReference>
<protein>
    <submittedName>
        <fullName evidence="8">Sigma-54 dependent transcriptional regulator</fullName>
    </submittedName>
</protein>
<dbReference type="InterPro" id="IPR010518">
    <property type="entry name" value="FleQ"/>
</dbReference>
<dbReference type="PANTHER" id="PTHR32071:SF117">
    <property type="entry name" value="PTS-DEPENDENT DIHYDROXYACETONE KINASE OPERON REGULATORY PROTEIN-RELATED"/>
    <property type="match status" value="1"/>
</dbReference>
<dbReference type="Pfam" id="PF25601">
    <property type="entry name" value="AAA_lid_14"/>
    <property type="match status" value="1"/>
</dbReference>
<dbReference type="Pfam" id="PF00158">
    <property type="entry name" value="Sigma54_activat"/>
    <property type="match status" value="1"/>
</dbReference>
<accession>A0AAP6MJK2</accession>
<dbReference type="InterPro" id="IPR058031">
    <property type="entry name" value="AAA_lid_NorR"/>
</dbReference>
<evidence type="ECO:0000256" key="1">
    <source>
        <dbReference type="ARBA" id="ARBA00022741"/>
    </source>
</evidence>
<dbReference type="CDD" id="cd00009">
    <property type="entry name" value="AAA"/>
    <property type="match status" value="1"/>
</dbReference>
<dbReference type="PROSITE" id="PS00675">
    <property type="entry name" value="SIGMA54_INTERACT_1"/>
    <property type="match status" value="1"/>
</dbReference>
<dbReference type="InterPro" id="IPR027417">
    <property type="entry name" value="P-loop_NTPase"/>
</dbReference>
<dbReference type="FunFam" id="3.40.50.300:FF:000006">
    <property type="entry name" value="DNA-binding transcriptional regulator NtrC"/>
    <property type="match status" value="1"/>
</dbReference>
<evidence type="ECO:0000256" key="2">
    <source>
        <dbReference type="ARBA" id="ARBA00022840"/>
    </source>
</evidence>
<dbReference type="GO" id="GO:0043565">
    <property type="term" value="F:sequence-specific DNA binding"/>
    <property type="evidence" value="ECO:0007669"/>
    <property type="project" value="InterPro"/>
</dbReference>
<dbReference type="SUPFAM" id="SSF46689">
    <property type="entry name" value="Homeodomain-like"/>
    <property type="match status" value="1"/>
</dbReference>
<dbReference type="PANTHER" id="PTHR32071">
    <property type="entry name" value="TRANSCRIPTIONAL REGULATORY PROTEIN"/>
    <property type="match status" value="1"/>
</dbReference>
<dbReference type="GO" id="GO:0006355">
    <property type="term" value="P:regulation of DNA-templated transcription"/>
    <property type="evidence" value="ECO:0007669"/>
    <property type="project" value="InterPro"/>
</dbReference>
<feature type="domain" description="Sigma-54 factor interaction" evidence="7">
    <location>
        <begin position="127"/>
        <end position="355"/>
    </location>
</feature>
<evidence type="ECO:0000259" key="7">
    <source>
        <dbReference type="PROSITE" id="PS50045"/>
    </source>
</evidence>
<reference evidence="8 9" key="1">
    <citation type="submission" date="2023-12" db="EMBL/GenBank/DDBJ databases">
        <title>Whole-genome sequencing of halo(alkali)philic microorganisms from hypersaline lakes.</title>
        <authorList>
            <person name="Sorokin D.Y."/>
            <person name="Merkel A.Y."/>
            <person name="Messina E."/>
            <person name="Yakimov M."/>
        </authorList>
    </citation>
    <scope>NUCLEOTIDE SEQUENCE [LARGE SCALE GENOMIC DNA]</scope>
    <source>
        <strain evidence="8 9">AB-CW1</strain>
    </source>
</reference>
<dbReference type="InterPro" id="IPR009057">
    <property type="entry name" value="Homeodomain-like_sf"/>
</dbReference>
<dbReference type="RefSeq" id="WP_346049267.1">
    <property type="nucleotide sequence ID" value="NZ_JAYGII010000001.1"/>
</dbReference>
<name>A0AAP6MJK2_9GAMM</name>
<dbReference type="PROSITE" id="PS00676">
    <property type="entry name" value="SIGMA54_INTERACT_2"/>
    <property type="match status" value="1"/>
</dbReference>
<dbReference type="PRINTS" id="PR01590">
    <property type="entry name" value="HTHFIS"/>
</dbReference>
<dbReference type="AlphaFoldDB" id="A0AAP6MJK2"/>
<keyword evidence="1" id="KW-0547">Nucleotide-binding</keyword>
<keyword evidence="2" id="KW-0067">ATP-binding</keyword>
<dbReference type="InterPro" id="IPR025944">
    <property type="entry name" value="Sigma_54_int_dom_CS"/>
</dbReference>
<dbReference type="Gene3D" id="3.40.50.300">
    <property type="entry name" value="P-loop containing nucleotide triphosphate hydrolases"/>
    <property type="match status" value="1"/>
</dbReference>
<feature type="region of interest" description="Disordered" evidence="6">
    <location>
        <begin position="367"/>
        <end position="403"/>
    </location>
</feature>
<dbReference type="GO" id="GO:0005524">
    <property type="term" value="F:ATP binding"/>
    <property type="evidence" value="ECO:0007669"/>
    <property type="project" value="UniProtKB-KW"/>
</dbReference>
<dbReference type="Gene3D" id="1.10.8.60">
    <property type="match status" value="1"/>
</dbReference>
<dbReference type="InterPro" id="IPR025943">
    <property type="entry name" value="Sigma_54_int_dom_ATP-bd_2"/>
</dbReference>
<evidence type="ECO:0000256" key="4">
    <source>
        <dbReference type="ARBA" id="ARBA00023125"/>
    </source>
</evidence>
<dbReference type="EMBL" id="JAYGII010000001">
    <property type="protein sequence ID" value="MEA5444253.1"/>
    <property type="molecule type" value="Genomic_DNA"/>
</dbReference>
<keyword evidence="3" id="KW-0805">Transcription regulation</keyword>
<dbReference type="SMART" id="SM00382">
    <property type="entry name" value="AAA"/>
    <property type="match status" value="1"/>
</dbReference>
<proteinExistence type="predicted"/>
<dbReference type="Pfam" id="PF02954">
    <property type="entry name" value="HTH_8"/>
    <property type="match status" value="1"/>
</dbReference>
<dbReference type="InterPro" id="IPR002197">
    <property type="entry name" value="HTH_Fis"/>
</dbReference>
<dbReference type="Gene3D" id="1.10.10.60">
    <property type="entry name" value="Homeodomain-like"/>
    <property type="match status" value="1"/>
</dbReference>
<gene>
    <name evidence="8" type="ORF">VCB98_00280</name>
</gene>
<dbReference type="Gene3D" id="3.40.50.2300">
    <property type="match status" value="1"/>
</dbReference>
<comment type="caution">
    <text evidence="8">The sequence shown here is derived from an EMBL/GenBank/DDBJ whole genome shotgun (WGS) entry which is preliminary data.</text>
</comment>
<keyword evidence="9" id="KW-1185">Reference proteome</keyword>
<dbReference type="PROSITE" id="PS50045">
    <property type="entry name" value="SIGMA54_INTERACT_4"/>
    <property type="match status" value="1"/>
</dbReference>
<dbReference type="SUPFAM" id="SSF52540">
    <property type="entry name" value="P-loop containing nucleoside triphosphate hydrolases"/>
    <property type="match status" value="1"/>
</dbReference>
<dbReference type="Pfam" id="PF06490">
    <property type="entry name" value="FleQ"/>
    <property type="match status" value="1"/>
</dbReference>
<dbReference type="InterPro" id="IPR003593">
    <property type="entry name" value="AAA+_ATPase"/>
</dbReference>
<sequence>MIESQILVLEKDEHRARALEAVLGAVDMPPAVVTDGKEPDLSPDGGWQAVVVGELPAATELDALKKLGKRVPLVALVQEDGGLISDEMADHACCHLNYPVKHAELTEALRRVEEFQDALSRSKARRPAGHSEPIRRVRSLIEQVAPFDTNVLITGESGTGKEVVAREVHGASSRANAPFVPVNCGAIPGELLESELFGHEKGAFTGAITARKGRFEIAEGGTLFLDEIGDMPQPMQVKLLRVLQERTFERVGSNRPIECNVRIIAATHQKLESMIAEGDFREDLYYRLNVFPIEMPPLRERNEDLPELVRLMSANIRDQGRPGLRLSRRAMAALCAYDWPGNVRELANLLERLAIIKPGGIIDLEDLPGRYGADPGDPDNLPEWEEPQEQTEDATVNGASAADPMQLPEEGLDLREHIAEMEQSLIRQALERTDGVVARAARLLKMRRTTLVEKLRKYGLQPES</sequence>
<keyword evidence="5" id="KW-0804">Transcription</keyword>
<keyword evidence="4" id="KW-0238">DNA-binding</keyword>